<name>A0A562Y8K8_9FLAO</name>
<dbReference type="Proteomes" id="UP000295814">
    <property type="component" value="Unassembled WGS sequence"/>
</dbReference>
<keyword evidence="3" id="KW-1185">Reference proteome</keyword>
<dbReference type="RefSeq" id="WP_133357610.1">
    <property type="nucleotide sequence ID" value="NZ_SMZJ02000022.1"/>
</dbReference>
<comment type="caution">
    <text evidence="2">The sequence shown here is derived from an EMBL/GenBank/DDBJ whole genome shotgun (WGS) entry which is preliminary data.</text>
</comment>
<dbReference type="EMBL" id="SMZJ02000022">
    <property type="protein sequence ID" value="TWO30407.1"/>
    <property type="molecule type" value="Genomic_DNA"/>
</dbReference>
<evidence type="ECO:0008006" key="4">
    <source>
        <dbReference type="Google" id="ProtNLM"/>
    </source>
</evidence>
<evidence type="ECO:0000313" key="3">
    <source>
        <dbReference type="Proteomes" id="UP000295814"/>
    </source>
</evidence>
<accession>A0A562Y8K8</accession>
<gene>
    <name evidence="2" type="ORF">E1J38_014820</name>
</gene>
<feature type="signal peptide" evidence="1">
    <location>
        <begin position="1"/>
        <end position="19"/>
    </location>
</feature>
<proteinExistence type="predicted"/>
<evidence type="ECO:0000313" key="2">
    <source>
        <dbReference type="EMBL" id="TWO30407.1"/>
    </source>
</evidence>
<evidence type="ECO:0000256" key="1">
    <source>
        <dbReference type="SAM" id="SignalP"/>
    </source>
</evidence>
<dbReference type="AlphaFoldDB" id="A0A562Y8K8"/>
<organism evidence="2 3">
    <name type="scientific">Seonamhaeicola sediminis</name>
    <dbReference type="NCBI Taxonomy" id="2528206"/>
    <lineage>
        <taxon>Bacteria</taxon>
        <taxon>Pseudomonadati</taxon>
        <taxon>Bacteroidota</taxon>
        <taxon>Flavobacteriia</taxon>
        <taxon>Flavobacteriales</taxon>
        <taxon>Flavobacteriaceae</taxon>
    </lineage>
</organism>
<feature type="chain" id="PRO_5021837569" description="Toxin-antitoxin system YwqK family antitoxin" evidence="1">
    <location>
        <begin position="20"/>
        <end position="180"/>
    </location>
</feature>
<reference evidence="2 3" key="2">
    <citation type="submission" date="2019-07" db="EMBL/GenBank/DDBJ databases">
        <title>Seonamhaeicola sp. W255 draft genome.</title>
        <authorList>
            <person name="Zhang X.-Y."/>
            <person name="Zhang R."/>
            <person name="Zhong Y.-L."/>
            <person name="Du Z.-J."/>
        </authorList>
    </citation>
    <scope>NUCLEOTIDE SEQUENCE [LARGE SCALE GENOMIC DNA]</scope>
    <source>
        <strain evidence="2 3">W255</strain>
    </source>
</reference>
<sequence length="180" mass="21039">MKLQTIIKILVLVPLFSFAQQSENYLELMNNLVPIDSSKIETSFNNGKPKYIGTTTYYEYMDKEYAFLTGKHIRYYKNGSRTEGVYNSWGTVLTNKYFDKNGTLISDSKTITLDTSAKNLQEFEDSDKHITFVIKSNDYKYSSDLNKWYLYLESEHTNGKKSGTWNYYLPNGELKKEKKQ</sequence>
<protein>
    <recommendedName>
        <fullName evidence="4">Toxin-antitoxin system YwqK family antitoxin</fullName>
    </recommendedName>
</protein>
<keyword evidence="1" id="KW-0732">Signal</keyword>
<reference evidence="2 3" key="1">
    <citation type="submission" date="2019-03" db="EMBL/GenBank/DDBJ databases">
        <authorList>
            <person name="Zhong Y.L."/>
        </authorList>
    </citation>
    <scope>NUCLEOTIDE SEQUENCE [LARGE SCALE GENOMIC DNA]</scope>
    <source>
        <strain evidence="2 3">W255</strain>
    </source>
</reference>
<dbReference type="OrthoDB" id="1445768at2"/>